<dbReference type="Gene3D" id="3.30.1390.20">
    <property type="entry name" value="Ribosomal protein L30, ferredoxin-like fold domain"/>
    <property type="match status" value="1"/>
</dbReference>
<organism evidence="4">
    <name type="scientific">Rhodosorus marinus</name>
    <dbReference type="NCBI Taxonomy" id="101924"/>
    <lineage>
        <taxon>Eukaryota</taxon>
        <taxon>Rhodophyta</taxon>
        <taxon>Stylonematophyceae</taxon>
        <taxon>Stylonematales</taxon>
        <taxon>Stylonemataceae</taxon>
        <taxon>Rhodosorus</taxon>
    </lineage>
</organism>
<protein>
    <recommendedName>
        <fullName evidence="3">Large ribosomal subunit protein uL30-like ferredoxin-like fold domain-containing protein</fullName>
    </recommendedName>
</protein>
<evidence type="ECO:0000256" key="1">
    <source>
        <dbReference type="ARBA" id="ARBA00007594"/>
    </source>
</evidence>
<evidence type="ECO:0000313" key="4">
    <source>
        <dbReference type="EMBL" id="CAD8402851.1"/>
    </source>
</evidence>
<dbReference type="AlphaFoldDB" id="A0A7S0BUG3"/>
<dbReference type="Pfam" id="PF00327">
    <property type="entry name" value="Ribosomal_L30"/>
    <property type="match status" value="1"/>
</dbReference>
<feature type="compositionally biased region" description="Basic and acidic residues" evidence="2">
    <location>
        <begin position="117"/>
        <end position="130"/>
    </location>
</feature>
<dbReference type="InterPro" id="IPR036919">
    <property type="entry name" value="Ribo_uL30_ferredoxin-like_sf"/>
</dbReference>
<proteinExistence type="inferred from homology"/>
<reference evidence="4" key="1">
    <citation type="submission" date="2021-01" db="EMBL/GenBank/DDBJ databases">
        <authorList>
            <person name="Corre E."/>
            <person name="Pelletier E."/>
            <person name="Niang G."/>
            <person name="Scheremetjew M."/>
            <person name="Finn R."/>
            <person name="Kale V."/>
            <person name="Holt S."/>
            <person name="Cochrane G."/>
            <person name="Meng A."/>
            <person name="Brown T."/>
            <person name="Cohen L."/>
        </authorList>
    </citation>
    <scope>NUCLEOTIDE SEQUENCE</scope>
    <source>
        <strain evidence="4">UTEX LB 2760</strain>
    </source>
</reference>
<evidence type="ECO:0000256" key="2">
    <source>
        <dbReference type="SAM" id="MobiDB-lite"/>
    </source>
</evidence>
<gene>
    <name evidence="4" type="ORF">RMAR0315_LOCUS12856</name>
</gene>
<feature type="domain" description="Large ribosomal subunit protein uL30-like ferredoxin-like fold" evidence="3">
    <location>
        <begin position="17"/>
        <end position="58"/>
    </location>
</feature>
<dbReference type="SUPFAM" id="SSF55129">
    <property type="entry name" value="Ribosomal protein L30p/L7e"/>
    <property type="match status" value="1"/>
</dbReference>
<comment type="similarity">
    <text evidence="1">Belongs to the universal ribosomal protein uL30 family.</text>
</comment>
<accession>A0A7S0BUG3</accession>
<dbReference type="InterPro" id="IPR016082">
    <property type="entry name" value="Ribosomal_uL30_ferredoxin-like"/>
</dbReference>
<feature type="region of interest" description="Disordered" evidence="2">
    <location>
        <begin position="95"/>
        <end position="139"/>
    </location>
</feature>
<dbReference type="EMBL" id="HBEK01023409">
    <property type="protein sequence ID" value="CAD8402851.1"/>
    <property type="molecule type" value="Transcribed_RNA"/>
</dbReference>
<sequence length="139" mass="15994">MVVGYGKYLALKDTKLVVQRIRSMLRKNPTEKKACQALGFTKTHQILVLEDRKEHWGRLRDAIKMVRIERVRNEDVPKTVRRMLGKKTLTAKAGDGIVSIGKEPRDPRIIPAKQPRWKADGQKWPVRDTPIEVESTVVE</sequence>
<evidence type="ECO:0000259" key="3">
    <source>
        <dbReference type="Pfam" id="PF00327"/>
    </source>
</evidence>
<name>A0A7S0BUG3_9RHOD</name>